<evidence type="ECO:0000313" key="2">
    <source>
        <dbReference type="EMBL" id="CCX30921.1"/>
    </source>
</evidence>
<feature type="region of interest" description="Disordered" evidence="1">
    <location>
        <begin position="1"/>
        <end position="34"/>
    </location>
</feature>
<evidence type="ECO:0000256" key="1">
    <source>
        <dbReference type="SAM" id="MobiDB-lite"/>
    </source>
</evidence>
<accession>U4LTM7</accession>
<gene>
    <name evidence="2" type="ORF">PCON_09522</name>
</gene>
<organism evidence="2 3">
    <name type="scientific">Pyronema omphalodes (strain CBS 100304)</name>
    <name type="common">Pyronema confluens</name>
    <dbReference type="NCBI Taxonomy" id="1076935"/>
    <lineage>
        <taxon>Eukaryota</taxon>
        <taxon>Fungi</taxon>
        <taxon>Dikarya</taxon>
        <taxon>Ascomycota</taxon>
        <taxon>Pezizomycotina</taxon>
        <taxon>Pezizomycetes</taxon>
        <taxon>Pezizales</taxon>
        <taxon>Pyronemataceae</taxon>
        <taxon>Pyronema</taxon>
    </lineage>
</organism>
<reference evidence="2 3" key="1">
    <citation type="journal article" date="2013" name="PLoS Genet.">
        <title>The genome and development-dependent transcriptomes of Pyronema confluens: a window into fungal evolution.</title>
        <authorList>
            <person name="Traeger S."/>
            <person name="Altegoer F."/>
            <person name="Freitag M."/>
            <person name="Gabaldon T."/>
            <person name="Kempken F."/>
            <person name="Kumar A."/>
            <person name="Marcet-Houben M."/>
            <person name="Poggeler S."/>
            <person name="Stajich J.E."/>
            <person name="Nowrousian M."/>
        </authorList>
    </citation>
    <scope>NUCLEOTIDE SEQUENCE [LARGE SCALE GENOMIC DNA]</scope>
    <source>
        <strain evidence="3">CBS 100304</strain>
        <tissue evidence="2">Vegetative mycelium</tissue>
    </source>
</reference>
<dbReference type="Proteomes" id="UP000018144">
    <property type="component" value="Unassembled WGS sequence"/>
</dbReference>
<protein>
    <submittedName>
        <fullName evidence="2">Uncharacterized protein</fullName>
    </submittedName>
</protein>
<dbReference type="EMBL" id="HF935497">
    <property type="protein sequence ID" value="CCX30921.1"/>
    <property type="molecule type" value="Genomic_DNA"/>
</dbReference>
<sequence length="89" mass="10105">MFPPTPPSSSISSSETTRTRPTKKYPKARTNTTPSVWIPHRHLNTVARPQNQSPGDASRTRISSFGFTFTLFSNQLYVRLVDPNKRVMQ</sequence>
<evidence type="ECO:0000313" key="3">
    <source>
        <dbReference type="Proteomes" id="UP000018144"/>
    </source>
</evidence>
<dbReference type="AlphaFoldDB" id="U4LTM7"/>
<keyword evidence="3" id="KW-1185">Reference proteome</keyword>
<name>U4LTM7_PYROM</name>
<proteinExistence type="predicted"/>